<keyword evidence="2 7" id="KW-0812">Transmembrane</keyword>
<comment type="subcellular location">
    <subcellularLocation>
        <location evidence="1">Membrane</location>
        <topology evidence="1">Multi-pass membrane protein</topology>
    </subcellularLocation>
</comment>
<dbReference type="Pfam" id="PF20684">
    <property type="entry name" value="Fung_rhodopsin"/>
    <property type="match status" value="1"/>
</dbReference>
<evidence type="ECO:0000256" key="4">
    <source>
        <dbReference type="ARBA" id="ARBA00023136"/>
    </source>
</evidence>
<proteinExistence type="inferred from homology"/>
<protein>
    <recommendedName>
        <fullName evidence="8">Rhodopsin domain-containing protein</fullName>
    </recommendedName>
</protein>
<dbReference type="InParanoid" id="H6CAV6"/>
<keyword evidence="10" id="KW-1185">Reference proteome</keyword>
<dbReference type="InterPro" id="IPR052337">
    <property type="entry name" value="SAT4-like"/>
</dbReference>
<evidence type="ECO:0000256" key="1">
    <source>
        <dbReference type="ARBA" id="ARBA00004141"/>
    </source>
</evidence>
<dbReference type="InterPro" id="IPR049326">
    <property type="entry name" value="Rhodopsin_dom_fungi"/>
</dbReference>
<keyword evidence="4 7" id="KW-0472">Membrane</keyword>
<evidence type="ECO:0000256" key="2">
    <source>
        <dbReference type="ARBA" id="ARBA00022692"/>
    </source>
</evidence>
<feature type="transmembrane region" description="Helical" evidence="7">
    <location>
        <begin position="20"/>
        <end position="37"/>
    </location>
</feature>
<feature type="transmembrane region" description="Helical" evidence="7">
    <location>
        <begin position="102"/>
        <end position="125"/>
    </location>
</feature>
<evidence type="ECO:0000256" key="7">
    <source>
        <dbReference type="SAM" id="Phobius"/>
    </source>
</evidence>
<organism evidence="9 10">
    <name type="scientific">Exophiala dermatitidis (strain ATCC 34100 / CBS 525.76 / NIH/UT8656)</name>
    <name type="common">Black yeast</name>
    <name type="synonym">Wangiella dermatitidis</name>
    <dbReference type="NCBI Taxonomy" id="858893"/>
    <lineage>
        <taxon>Eukaryota</taxon>
        <taxon>Fungi</taxon>
        <taxon>Dikarya</taxon>
        <taxon>Ascomycota</taxon>
        <taxon>Pezizomycotina</taxon>
        <taxon>Eurotiomycetes</taxon>
        <taxon>Chaetothyriomycetidae</taxon>
        <taxon>Chaetothyriales</taxon>
        <taxon>Herpotrichiellaceae</taxon>
        <taxon>Exophiala</taxon>
    </lineage>
</organism>
<dbReference type="EMBL" id="JH226137">
    <property type="protein sequence ID" value="EHY60902.1"/>
    <property type="molecule type" value="Genomic_DNA"/>
</dbReference>
<dbReference type="OMA" id="NKVYCLV"/>
<accession>H6CAV6</accession>
<dbReference type="VEuPathDB" id="FungiDB:HMPREF1120_08846"/>
<reference evidence="9" key="1">
    <citation type="submission" date="2011-07" db="EMBL/GenBank/DDBJ databases">
        <title>The Genome Sequence of Exophiala (Wangiella) dermatitidis NIH/UT8656.</title>
        <authorList>
            <consortium name="The Broad Institute Genome Sequencing Platform"/>
            <person name="Cuomo C."/>
            <person name="Wang Z."/>
            <person name="Hunicke-Smith S."/>
            <person name="Szanislo P.J."/>
            <person name="Earl A."/>
            <person name="Young S.K."/>
            <person name="Zeng Q."/>
            <person name="Gargeya S."/>
            <person name="Fitzgerald M."/>
            <person name="Haas B."/>
            <person name="Abouelleil A."/>
            <person name="Alvarado L."/>
            <person name="Arachchi H.M."/>
            <person name="Berlin A."/>
            <person name="Brown A."/>
            <person name="Chapman S.B."/>
            <person name="Chen Z."/>
            <person name="Dunbar C."/>
            <person name="Freedman E."/>
            <person name="Gearin G."/>
            <person name="Gellesch M."/>
            <person name="Goldberg J."/>
            <person name="Griggs A."/>
            <person name="Gujja S."/>
            <person name="Heiman D."/>
            <person name="Howarth C."/>
            <person name="Larson L."/>
            <person name="Lui A."/>
            <person name="MacDonald P.J.P."/>
            <person name="Montmayeur A."/>
            <person name="Murphy C."/>
            <person name="Neiman D."/>
            <person name="Pearson M."/>
            <person name="Priest M."/>
            <person name="Roberts A."/>
            <person name="Saif S."/>
            <person name="Shea T."/>
            <person name="Shenoy N."/>
            <person name="Sisk P."/>
            <person name="Stolte C."/>
            <person name="Sykes S."/>
            <person name="Wortman J."/>
            <person name="Nusbaum C."/>
            <person name="Birren B."/>
        </authorList>
    </citation>
    <scope>NUCLEOTIDE SEQUENCE</scope>
    <source>
        <strain evidence="9">NIH/UT8656</strain>
    </source>
</reference>
<evidence type="ECO:0000259" key="8">
    <source>
        <dbReference type="Pfam" id="PF20684"/>
    </source>
</evidence>
<feature type="transmembrane region" description="Helical" evidence="7">
    <location>
        <begin position="219"/>
        <end position="239"/>
    </location>
</feature>
<evidence type="ECO:0000256" key="6">
    <source>
        <dbReference type="SAM" id="MobiDB-lite"/>
    </source>
</evidence>
<keyword evidence="3 7" id="KW-1133">Transmembrane helix</keyword>
<feature type="domain" description="Rhodopsin" evidence="8">
    <location>
        <begin position="41"/>
        <end position="275"/>
    </location>
</feature>
<sequence>MADLDSGADMAPKPGFTAEAFSLYGVGVVFIIARLAGKIRRVGFNNLEIDDGFIAWGLIWYTILCVSLHEMATGIGSNFMTAKEEATLTPETTAQRVRGSKWVYVSEHAMLMTIWSMKAAMLVLYARITDGLRQQRLLMALVVWVCCAFLGDELSLFLMCRPISQHWAVPTRDPTQCAAYRDYQIVNAVFNISTDILILVFGLPPVLKARLSIQQKVLLTFLFGIGIFVIAAATARAVYCLVPSLISYVYMYWYFREASVAVYVTTLPGLWVFLREFFPFLGRFTSCSGSKHTESHSIKDPTPSRRRPSKYRHPLDAKSFDFTLDMWPTSGTTISGPHRESAILSGGQSRGHGHGYGQMSEARSMKLLSDDHVDHDIRQEASFRVENMPDVEKG</sequence>
<dbReference type="RefSeq" id="XP_009161363.1">
    <property type="nucleotide sequence ID" value="XM_009163115.1"/>
</dbReference>
<dbReference type="GO" id="GO:0016020">
    <property type="term" value="C:membrane"/>
    <property type="evidence" value="ECO:0007669"/>
    <property type="project" value="UniProtKB-SubCell"/>
</dbReference>
<feature type="transmembrane region" description="Helical" evidence="7">
    <location>
        <begin position="251"/>
        <end position="274"/>
    </location>
</feature>
<dbReference type="Proteomes" id="UP000007304">
    <property type="component" value="Unassembled WGS sequence"/>
</dbReference>
<evidence type="ECO:0000256" key="5">
    <source>
        <dbReference type="ARBA" id="ARBA00038359"/>
    </source>
</evidence>
<dbReference type="PANTHER" id="PTHR33048">
    <property type="entry name" value="PTH11-LIKE INTEGRAL MEMBRANE PROTEIN (AFU_ORTHOLOGUE AFUA_5G11245)"/>
    <property type="match status" value="1"/>
</dbReference>
<evidence type="ECO:0000313" key="10">
    <source>
        <dbReference type="Proteomes" id="UP000007304"/>
    </source>
</evidence>
<feature type="compositionally biased region" description="Basic and acidic residues" evidence="6">
    <location>
        <begin position="291"/>
        <end position="303"/>
    </location>
</feature>
<evidence type="ECO:0000256" key="3">
    <source>
        <dbReference type="ARBA" id="ARBA00022989"/>
    </source>
</evidence>
<dbReference type="GeneID" id="20313485"/>
<dbReference type="eggNOG" id="ENOG502RYN6">
    <property type="taxonomic scope" value="Eukaryota"/>
</dbReference>
<dbReference type="HOGENOM" id="CLU_019101_2_3_1"/>
<comment type="similarity">
    <text evidence="5">Belongs to the SAT4 family.</text>
</comment>
<dbReference type="AlphaFoldDB" id="H6CAV6"/>
<name>H6CAV6_EXODN</name>
<feature type="transmembrane region" description="Helical" evidence="7">
    <location>
        <begin position="188"/>
        <end position="207"/>
    </location>
</feature>
<dbReference type="PANTHER" id="PTHR33048:SF149">
    <property type="entry name" value="UBID FAMILY DECARBOXYLASE"/>
    <property type="match status" value="1"/>
</dbReference>
<feature type="transmembrane region" description="Helical" evidence="7">
    <location>
        <begin position="137"/>
        <end position="159"/>
    </location>
</feature>
<dbReference type="STRING" id="858893.H6CAV6"/>
<gene>
    <name evidence="9" type="ORF">HMPREF1120_08846</name>
</gene>
<dbReference type="OrthoDB" id="3903189at2759"/>
<evidence type="ECO:0000313" key="9">
    <source>
        <dbReference type="EMBL" id="EHY60902.1"/>
    </source>
</evidence>
<feature type="region of interest" description="Disordered" evidence="6">
    <location>
        <begin position="288"/>
        <end position="312"/>
    </location>
</feature>